<comment type="similarity">
    <text evidence="1 4">Belongs to the frataxin family.</text>
</comment>
<keyword evidence="3 4" id="KW-0408">Iron</keyword>
<evidence type="ECO:0000256" key="2">
    <source>
        <dbReference type="ARBA" id="ARBA00022723"/>
    </source>
</evidence>
<dbReference type="PANTHER" id="PTHR16821">
    <property type="entry name" value="FRATAXIN"/>
    <property type="match status" value="1"/>
</dbReference>
<evidence type="ECO:0000256" key="3">
    <source>
        <dbReference type="ARBA" id="ARBA00023004"/>
    </source>
</evidence>
<dbReference type="SUPFAM" id="SSF55387">
    <property type="entry name" value="Frataxin/Nqo15-like"/>
    <property type="match status" value="1"/>
</dbReference>
<evidence type="ECO:0000313" key="5">
    <source>
        <dbReference type="EMBL" id="BBO22018.1"/>
    </source>
</evidence>
<evidence type="ECO:0000256" key="1">
    <source>
        <dbReference type="ARBA" id="ARBA00008183"/>
    </source>
</evidence>
<dbReference type="PROSITE" id="PS50810">
    <property type="entry name" value="FRATAXIN_2"/>
    <property type="match status" value="1"/>
</dbReference>
<dbReference type="PANTHER" id="PTHR16821:SF2">
    <property type="entry name" value="FRATAXIN, MITOCHONDRIAL"/>
    <property type="match status" value="1"/>
</dbReference>
<evidence type="ECO:0000313" key="6">
    <source>
        <dbReference type="Proteomes" id="UP000662914"/>
    </source>
</evidence>
<dbReference type="Pfam" id="PF01491">
    <property type="entry name" value="Frataxin_Cyay"/>
    <property type="match status" value="1"/>
</dbReference>
<dbReference type="InterPro" id="IPR002908">
    <property type="entry name" value="Frataxin/CyaY"/>
</dbReference>
<dbReference type="Proteomes" id="UP000662914">
    <property type="component" value="Chromosome"/>
</dbReference>
<dbReference type="AlphaFoldDB" id="A0A809R5Q6"/>
<dbReference type="GO" id="GO:0005737">
    <property type="term" value="C:cytoplasm"/>
    <property type="evidence" value="ECO:0007669"/>
    <property type="project" value="UniProtKB-ARBA"/>
</dbReference>
<keyword evidence="2 4" id="KW-0479">Metal-binding</keyword>
<dbReference type="GO" id="GO:0016226">
    <property type="term" value="P:iron-sulfur cluster assembly"/>
    <property type="evidence" value="ECO:0007669"/>
    <property type="project" value="UniProtKB-UniRule"/>
</dbReference>
<dbReference type="InterPro" id="IPR047584">
    <property type="entry name" value="CyaY"/>
</dbReference>
<dbReference type="PROSITE" id="PS01344">
    <property type="entry name" value="FRATAXIN_1"/>
    <property type="match status" value="1"/>
</dbReference>
<comment type="function">
    <text evidence="4">Involved in iron-sulfur (Fe-S) cluster assembly. May act as a regulator of Fe-S biogenesis.</text>
</comment>
<gene>
    <name evidence="4" type="primary">cyaY</name>
    <name evidence="5" type="ORF">DSYM_27170</name>
</gene>
<organism evidence="5 6">
    <name type="scientific">Candidatus Desulfobacillus denitrificans</name>
    <dbReference type="NCBI Taxonomy" id="2608985"/>
    <lineage>
        <taxon>Bacteria</taxon>
        <taxon>Pseudomonadati</taxon>
        <taxon>Pseudomonadota</taxon>
        <taxon>Betaproteobacteria</taxon>
        <taxon>Candidatus Desulfobacillus</taxon>
    </lineage>
</organism>
<name>A0A809R5Q6_9PROT</name>
<accession>A0A809R5Q6</accession>
<protein>
    <recommendedName>
        <fullName evidence="4">Iron-sulfur cluster assembly protein CyaY</fullName>
    </recommendedName>
</protein>
<dbReference type="Gene3D" id="3.30.920.10">
    <property type="entry name" value="Frataxin/CyaY"/>
    <property type="match status" value="1"/>
</dbReference>
<evidence type="ECO:0000256" key="4">
    <source>
        <dbReference type="HAMAP-Rule" id="MF_00142"/>
    </source>
</evidence>
<reference evidence="5" key="1">
    <citation type="journal article" name="DNA Res.">
        <title>The physiological potential of anammox bacteria as revealed by their core genome structure.</title>
        <authorList>
            <person name="Okubo T."/>
            <person name="Toyoda A."/>
            <person name="Fukuhara K."/>
            <person name="Uchiyama I."/>
            <person name="Harigaya Y."/>
            <person name="Kuroiwa M."/>
            <person name="Suzuki T."/>
            <person name="Murakami Y."/>
            <person name="Suwa Y."/>
            <person name="Takami H."/>
        </authorList>
    </citation>
    <scope>NUCLEOTIDE SEQUENCE</scope>
    <source>
        <strain evidence="5">317325-3</strain>
    </source>
</reference>
<proteinExistence type="inferred from homology"/>
<dbReference type="KEGG" id="ddz:DSYM_27170"/>
<dbReference type="HAMAP" id="MF_00142">
    <property type="entry name" value="CyaY"/>
    <property type="match status" value="1"/>
</dbReference>
<sequence length="105" mass="11424">MEETEFNALAEAALSRIEQALDACDAGLDYEPQPGGVLEIEFGDGSKIIINRHAAAREIWVAARSGGFHFRHDNGRWVGTRDGVELFDALGRLASEQAGERIVLA</sequence>
<dbReference type="EMBL" id="AP021857">
    <property type="protein sequence ID" value="BBO22018.1"/>
    <property type="molecule type" value="Genomic_DNA"/>
</dbReference>
<dbReference type="InterPro" id="IPR036524">
    <property type="entry name" value="Frataxin/CyaY_sf"/>
</dbReference>
<dbReference type="GO" id="GO:0008199">
    <property type="term" value="F:ferric iron binding"/>
    <property type="evidence" value="ECO:0007669"/>
    <property type="project" value="InterPro"/>
</dbReference>
<dbReference type="InterPro" id="IPR020895">
    <property type="entry name" value="Frataxin_CS"/>
</dbReference>
<dbReference type="SMART" id="SM01219">
    <property type="entry name" value="Frataxin_Cyay"/>
    <property type="match status" value="1"/>
</dbReference>
<dbReference type="NCBIfam" id="TIGR03421">
    <property type="entry name" value="FeS_CyaY"/>
    <property type="match status" value="1"/>
</dbReference>